<evidence type="ECO:0000256" key="1">
    <source>
        <dbReference type="SAM" id="MobiDB-lite"/>
    </source>
</evidence>
<protein>
    <recommendedName>
        <fullName evidence="2">MIT domain-containing protein</fullName>
    </recommendedName>
</protein>
<dbReference type="SUPFAM" id="SSF116846">
    <property type="entry name" value="MIT domain"/>
    <property type="match status" value="1"/>
</dbReference>
<feature type="compositionally biased region" description="Polar residues" evidence="1">
    <location>
        <begin position="112"/>
        <end position="146"/>
    </location>
</feature>
<dbReference type="InterPro" id="IPR007330">
    <property type="entry name" value="MIT_dom"/>
</dbReference>
<feature type="compositionally biased region" description="Low complexity" evidence="1">
    <location>
        <begin position="809"/>
        <end position="824"/>
    </location>
</feature>
<reference evidence="3 4" key="1">
    <citation type="submission" date="2016-06" db="EMBL/GenBank/DDBJ databases">
        <title>Evolution of pathogenesis and genome organization in the Tremellales.</title>
        <authorList>
            <person name="Cuomo C."/>
            <person name="Litvintseva A."/>
            <person name="Heitman J."/>
            <person name="Chen Y."/>
            <person name="Sun S."/>
            <person name="Springer D."/>
            <person name="Dromer F."/>
            <person name="Young S."/>
            <person name="Zeng Q."/>
            <person name="Chapman S."/>
            <person name="Gujja S."/>
            <person name="Saif S."/>
            <person name="Birren B."/>
        </authorList>
    </citation>
    <scope>NUCLEOTIDE SEQUENCE [LARGE SCALE GENOMIC DNA]</scope>
    <source>
        <strain evidence="3 4">ATCC 28783</strain>
    </source>
</reference>
<dbReference type="InterPro" id="IPR036181">
    <property type="entry name" value="MIT_dom_sf"/>
</dbReference>
<dbReference type="Gene3D" id="1.20.58.80">
    <property type="entry name" value="Phosphotransferase system, lactose/cellobiose-type IIA subunit"/>
    <property type="match status" value="1"/>
</dbReference>
<keyword evidence="4" id="KW-1185">Reference proteome</keyword>
<feature type="compositionally biased region" description="Polar residues" evidence="1">
    <location>
        <begin position="678"/>
        <end position="705"/>
    </location>
</feature>
<dbReference type="EMBL" id="SDIL01000174">
    <property type="protein sequence ID" value="RXK34906.1"/>
    <property type="molecule type" value="Genomic_DNA"/>
</dbReference>
<feature type="region of interest" description="Disordered" evidence="1">
    <location>
        <begin position="179"/>
        <end position="381"/>
    </location>
</feature>
<dbReference type="AlphaFoldDB" id="A0A4Q1BB35"/>
<organism evidence="3 4">
    <name type="scientific">Tremella mesenterica</name>
    <name type="common">Jelly fungus</name>
    <dbReference type="NCBI Taxonomy" id="5217"/>
    <lineage>
        <taxon>Eukaryota</taxon>
        <taxon>Fungi</taxon>
        <taxon>Dikarya</taxon>
        <taxon>Basidiomycota</taxon>
        <taxon>Agaricomycotina</taxon>
        <taxon>Tremellomycetes</taxon>
        <taxon>Tremellales</taxon>
        <taxon>Tremellaceae</taxon>
        <taxon>Tremella</taxon>
    </lineage>
</organism>
<comment type="caution">
    <text evidence="3">The sequence shown here is derived from an EMBL/GenBank/DDBJ whole genome shotgun (WGS) entry which is preliminary data.</text>
</comment>
<feature type="compositionally biased region" description="Pro residues" evidence="1">
    <location>
        <begin position="185"/>
        <end position="201"/>
    </location>
</feature>
<dbReference type="PANTHER" id="PTHR37327">
    <property type="entry name" value="CHROMOSOME 1, WHOLE GENOME SHOTGUN SEQUENCE"/>
    <property type="match status" value="1"/>
</dbReference>
<feature type="compositionally biased region" description="Polar residues" evidence="1">
    <location>
        <begin position="352"/>
        <end position="378"/>
    </location>
</feature>
<feature type="region of interest" description="Disordered" evidence="1">
    <location>
        <begin position="1"/>
        <end position="148"/>
    </location>
</feature>
<evidence type="ECO:0000313" key="3">
    <source>
        <dbReference type="EMBL" id="RXK34906.1"/>
    </source>
</evidence>
<dbReference type="VEuPathDB" id="FungiDB:TREMEDRAFT_64996"/>
<gene>
    <name evidence="3" type="ORF">M231_07840</name>
</gene>
<feature type="compositionally biased region" description="Polar residues" evidence="1">
    <location>
        <begin position="218"/>
        <end position="233"/>
    </location>
</feature>
<feature type="compositionally biased region" description="Polar residues" evidence="1">
    <location>
        <begin position="772"/>
        <end position="790"/>
    </location>
</feature>
<feature type="region of interest" description="Disordered" evidence="1">
    <location>
        <begin position="574"/>
        <end position="732"/>
    </location>
</feature>
<feature type="compositionally biased region" description="Polar residues" evidence="1">
    <location>
        <begin position="651"/>
        <end position="663"/>
    </location>
</feature>
<feature type="compositionally biased region" description="Low complexity" evidence="1">
    <location>
        <begin position="56"/>
        <end position="68"/>
    </location>
</feature>
<feature type="compositionally biased region" description="Polar residues" evidence="1">
    <location>
        <begin position="591"/>
        <end position="608"/>
    </location>
</feature>
<sequence>MQWSEMDAMVGNPPAKLEMARGTSISSLGSAAPSTASSFPPSSFSSHSHTTPDRTSSSSIPSNPSINSHESKDPGQYWDSDSTAHVLSPKAPNGMADVESNYNEEFNKKMNSRSVSNSESKTFIPSSFNTNTLQLRKGTDSTSNKDVSVEDDGFLATVAQWGQQERSVSGRTSRLISGRYHLQGTPPPSGPPPSEPPPPLPISASLLATSTALNGSTNSDSTVRNRSGDSNGKINPLIDSVGPRTTFGRATGRLSRIAASRKTSVGAPPSGPPNTALPQIPTSPPSKTGANGLPDSDQSRRDVVAGPSGTNEHHSSPSRRRRKDSSQNLPDAVQPGHPAVNGEGTRPYAQSEAGSSNLRSDQSERTTSSAGTSKSGRTPSRLLLQDALNLAQTAVELDKTNDVSGALAMYTEAVEKLKSVMARVGIDPGKEDRGKSGKSEEEGRTLRGIHDAYVARIQLLSSMEPLISPDSTSVIPRSTPVESQPSEPILGLETSFPSTSTLVPDRPPSQSPHSNMSVGTSGDRTPRPSLDDTGIVGIGNLMMSSSPHSARSYSSHSSRHPFAIAAANSSSPRLIPSAVVGSPRDHIPARTSPTTRLSTPGNGLNTGQELDDTTPREPRAPTTLPPRRESIGPNSTALDQSFTRQPLGRSRQISAQRKAQQSFGLEEELDLSDIISDPPQTNGQPYAGISTTVSQSGSARSSATGVTRAGVFPPDDRPLPPIPSSPGGQGSKLSRIASMLINNSTSNGTISQRRQSRHASESGSGIFIPPSDHSSNQIDGLPRSSSTSIPFPTVSPPPQALRSATFLPESESQPSLRLRSRSQPGNQRPSEIFNATLGTLPPLPRKIHKPSLSSHSLSSNGHRSSRLAPPLPLNLTRSPGSGTLPPLPPSARSGISNISGLSNISPLSGSLLSPLPESQPSSVISRPFHVLRTLLRSMDPNGPGAYLTSSIHVTPSVWKPSNWSKVGHGRLPAPKIQAQDVKQRCMETLVLHLRALGQVGSGMLTGPRERRYGEGLNGSFNHDDGLRRMNGGGSMMNLSGGGSMMNLSGGGSMMNLSGGGSTMNLSGSGSRMNLSSVGNEQDDERIEHLIKVLDAMEDEMDGWYKALGKAGVVVGIWKGKKTGGSNWGKLTRSMDKMGSGGGKTLESPETYVDTMAALCSSVQVINDHLECLQGPSTSAYLGLSDSTHQAIEGRVIRIAEFVGAVLAPFVLDDFKQFFLRYLKGGVRYLEE</sequence>
<dbReference type="STRING" id="5217.A0A4Q1BB35"/>
<accession>A0A4Q1BB35</accession>
<dbReference type="Proteomes" id="UP000289152">
    <property type="component" value="Unassembled WGS sequence"/>
</dbReference>
<dbReference type="InParanoid" id="A0A4Q1BB35"/>
<feature type="compositionally biased region" description="Polar residues" evidence="1">
    <location>
        <begin position="632"/>
        <end position="644"/>
    </location>
</feature>
<dbReference type="PANTHER" id="PTHR37327:SF1">
    <property type="entry name" value="MICROTUBULE INTERACTING AND TRANSPORT DOMAIN-CONTAINING PROTEIN"/>
    <property type="match status" value="1"/>
</dbReference>
<feature type="compositionally biased region" description="Polar residues" evidence="1">
    <location>
        <begin position="469"/>
        <end position="486"/>
    </location>
</feature>
<evidence type="ECO:0000259" key="2">
    <source>
        <dbReference type="Pfam" id="PF04212"/>
    </source>
</evidence>
<dbReference type="OrthoDB" id="2245455at2759"/>
<proteinExistence type="predicted"/>
<feature type="compositionally biased region" description="Low complexity" evidence="1">
    <location>
        <begin position="30"/>
        <end position="49"/>
    </location>
</feature>
<feature type="region of interest" description="Disordered" evidence="1">
    <location>
        <begin position="468"/>
        <end position="533"/>
    </location>
</feature>
<feature type="compositionally biased region" description="Polar residues" evidence="1">
    <location>
        <begin position="511"/>
        <end position="523"/>
    </location>
</feature>
<feature type="compositionally biased region" description="Low complexity" evidence="1">
    <location>
        <begin position="851"/>
        <end position="862"/>
    </location>
</feature>
<feature type="region of interest" description="Disordered" evidence="1">
    <location>
        <begin position="745"/>
        <end position="888"/>
    </location>
</feature>
<evidence type="ECO:0000313" key="4">
    <source>
        <dbReference type="Proteomes" id="UP000289152"/>
    </source>
</evidence>
<dbReference type="Pfam" id="PF04212">
    <property type="entry name" value="MIT"/>
    <property type="match status" value="1"/>
</dbReference>
<feature type="domain" description="MIT" evidence="2">
    <location>
        <begin position="384"/>
        <end position="422"/>
    </location>
</feature>
<feature type="compositionally biased region" description="Low complexity" evidence="1">
    <location>
        <begin position="202"/>
        <end position="217"/>
    </location>
</feature>
<name>A0A4Q1BB35_TREME</name>